<gene>
    <name evidence="2" type="ORF">F0357_15035</name>
</gene>
<feature type="region of interest" description="Disordered" evidence="1">
    <location>
        <begin position="123"/>
        <end position="144"/>
    </location>
</feature>
<organism evidence="2 3">
    <name type="scientific">Segnochrobactrum spirostomi</name>
    <dbReference type="NCBI Taxonomy" id="2608987"/>
    <lineage>
        <taxon>Bacteria</taxon>
        <taxon>Pseudomonadati</taxon>
        <taxon>Pseudomonadota</taxon>
        <taxon>Alphaproteobacteria</taxon>
        <taxon>Hyphomicrobiales</taxon>
        <taxon>Segnochrobactraceae</taxon>
        <taxon>Segnochrobactrum</taxon>
    </lineage>
</organism>
<reference evidence="2 3" key="1">
    <citation type="submission" date="2019-09" db="EMBL/GenBank/DDBJ databases">
        <title>Segnochrobactrum spirostomi gen. nov., sp. nov., isolated from the ciliate Spirostomum cf. yagiui and description of a novel family, Segnochrobactraceae fam. nov. within the order Rhizobiales of the class Alphaproteobacteria.</title>
        <authorList>
            <person name="Akter S."/>
            <person name="Shazib S.U.A."/>
            <person name="Shin M.K."/>
        </authorList>
    </citation>
    <scope>NUCLEOTIDE SEQUENCE [LARGE SCALE GENOMIC DNA]</scope>
    <source>
        <strain evidence="2 3">Sp-1</strain>
    </source>
</reference>
<dbReference type="InterPro" id="IPR007922">
    <property type="entry name" value="DciA-like"/>
</dbReference>
<evidence type="ECO:0000313" key="3">
    <source>
        <dbReference type="Proteomes" id="UP000332515"/>
    </source>
</evidence>
<proteinExistence type="predicted"/>
<accession>A0A6A7Y8X1</accession>
<protein>
    <submittedName>
        <fullName evidence="2">DUF721 domain-containing protein</fullName>
    </submittedName>
</protein>
<evidence type="ECO:0000313" key="2">
    <source>
        <dbReference type="EMBL" id="MQT13929.1"/>
    </source>
</evidence>
<dbReference type="PIRSF" id="PIRSF032064">
    <property type="entry name" value="UCP032064"/>
    <property type="match status" value="1"/>
</dbReference>
<comment type="caution">
    <text evidence="2">The sequence shown here is derived from an EMBL/GenBank/DDBJ whole genome shotgun (WGS) entry which is preliminary data.</text>
</comment>
<dbReference type="AlphaFoldDB" id="A0A6A7Y8X1"/>
<dbReference type="EMBL" id="VWNA01000001">
    <property type="protein sequence ID" value="MQT13929.1"/>
    <property type="molecule type" value="Genomic_DNA"/>
</dbReference>
<dbReference type="InterPro" id="IPR010593">
    <property type="entry name" value="DUF1159"/>
</dbReference>
<dbReference type="Proteomes" id="UP000332515">
    <property type="component" value="Unassembled WGS sequence"/>
</dbReference>
<keyword evidence="3" id="KW-1185">Reference proteome</keyword>
<sequence>MWHEGANEEPLPVSERPVRRRDARPLADLIGPAIEDACRKRGFATTEIVTAWADIVDPALAERARPECIRWPRRRPGADGLEPGTLIVRTDGPGALMITYQAAAIVERLNAFFGWKAVGRVKVEQRPPPPDTRPRPRVSRPLSAAEEARVAGLVRADGDPRLAEAVKRLGRQVLASEPGPDAPRRPDAL</sequence>
<evidence type="ECO:0000256" key="1">
    <source>
        <dbReference type="SAM" id="MobiDB-lite"/>
    </source>
</evidence>
<dbReference type="Pfam" id="PF05258">
    <property type="entry name" value="DciA"/>
    <property type="match status" value="1"/>
</dbReference>
<name>A0A6A7Y8X1_9HYPH</name>